<feature type="signal peptide" evidence="1">
    <location>
        <begin position="1"/>
        <end position="23"/>
    </location>
</feature>
<name>A0AAE4BTN9_9BACT</name>
<keyword evidence="1" id="KW-0732">Signal</keyword>
<gene>
    <name evidence="2" type="ORF">HNQ88_003226</name>
</gene>
<evidence type="ECO:0000256" key="1">
    <source>
        <dbReference type="SAM" id="SignalP"/>
    </source>
</evidence>
<dbReference type="EMBL" id="JAVDQD010000004">
    <property type="protein sequence ID" value="MDR6240160.1"/>
    <property type="molecule type" value="Genomic_DNA"/>
</dbReference>
<dbReference type="Gene3D" id="2.40.160.130">
    <property type="entry name" value="Capsule assembly protein Wzi"/>
    <property type="match status" value="1"/>
</dbReference>
<dbReference type="Proteomes" id="UP001185092">
    <property type="component" value="Unassembled WGS sequence"/>
</dbReference>
<evidence type="ECO:0000313" key="2">
    <source>
        <dbReference type="EMBL" id="MDR6240160.1"/>
    </source>
</evidence>
<proteinExistence type="predicted"/>
<accession>A0AAE4BTN9</accession>
<dbReference type="InterPro" id="IPR038636">
    <property type="entry name" value="Wzi_sf"/>
</dbReference>
<protein>
    <recommendedName>
        <fullName evidence="4">Capsule assembly protein Wzi</fullName>
    </recommendedName>
</protein>
<dbReference type="RefSeq" id="WP_309940030.1">
    <property type="nucleotide sequence ID" value="NZ_AP025305.1"/>
</dbReference>
<sequence>MQKKHNLSLFILSFFFLSHQLSAQDLDSLKIEISSLNAFSSKGYLPLWMSANRHGLYDDSQANYILKGAIYGEKQISKKLKFSGELDLLLYNNSISQSRAQQAYLQLDYGKFRFWGGLKEHTMSSHAPDIGSGSFSISGNARPIPTIAFGFPEYTDLPWTNGFVQFKGMFEQSWLEKDRYISKAMLHSKNFYLKTNKLPVNLQVGMTHNVVFGGTHPVHGKLPPYNFKDYLTILIPAGNSGNSPIEGENTNQAGTHRGMFDFGLTANIKDWELTLYHQKPFEDLSGYIRFFEQNKDHFTGIVAKSKSKKIISEFTYEWIYTKWQSGPGLPDPNAEHPNNESNYGYRFGGRDDYYNSMHYLNGYTFHRYSIGTPLFITTDRANYYFDGNVQGTQYNEQFVSNRMIAHHLGIKGWLSKWISYRALFTYTENFGTYTTENNGRYNWDSMNPDRPPYNDGSTTYQFDGGLKQYYTMIEISSPLPFWKNMSAHSTFAYDFGELSHNFGMIIGIAYTL</sequence>
<evidence type="ECO:0000313" key="3">
    <source>
        <dbReference type="Proteomes" id="UP001185092"/>
    </source>
</evidence>
<evidence type="ECO:0008006" key="4">
    <source>
        <dbReference type="Google" id="ProtNLM"/>
    </source>
</evidence>
<feature type="chain" id="PRO_5042002292" description="Capsule assembly protein Wzi" evidence="1">
    <location>
        <begin position="24"/>
        <end position="512"/>
    </location>
</feature>
<organism evidence="2 3">
    <name type="scientific">Aureibacter tunicatorum</name>
    <dbReference type="NCBI Taxonomy" id="866807"/>
    <lineage>
        <taxon>Bacteria</taxon>
        <taxon>Pseudomonadati</taxon>
        <taxon>Bacteroidota</taxon>
        <taxon>Cytophagia</taxon>
        <taxon>Cytophagales</taxon>
        <taxon>Persicobacteraceae</taxon>
        <taxon>Aureibacter</taxon>
    </lineage>
</organism>
<reference evidence="2" key="1">
    <citation type="submission" date="2023-07" db="EMBL/GenBank/DDBJ databases">
        <title>Genomic Encyclopedia of Type Strains, Phase IV (KMG-IV): sequencing the most valuable type-strain genomes for metagenomic binning, comparative biology and taxonomic classification.</title>
        <authorList>
            <person name="Goeker M."/>
        </authorList>
    </citation>
    <scope>NUCLEOTIDE SEQUENCE</scope>
    <source>
        <strain evidence="2">DSM 26174</strain>
    </source>
</reference>
<dbReference type="AlphaFoldDB" id="A0AAE4BTN9"/>
<keyword evidence="3" id="KW-1185">Reference proteome</keyword>
<comment type="caution">
    <text evidence="2">The sequence shown here is derived from an EMBL/GenBank/DDBJ whole genome shotgun (WGS) entry which is preliminary data.</text>
</comment>